<dbReference type="InterPro" id="IPR006058">
    <property type="entry name" value="2Fe2S_fd_BS"/>
</dbReference>
<dbReference type="InterPro" id="IPR001041">
    <property type="entry name" value="2Fe-2S_ferredoxin-type"/>
</dbReference>
<keyword evidence="1" id="KW-0001">2Fe-2S</keyword>
<organism evidence="7">
    <name type="scientific">Caldiarchaeum subterraneum</name>
    <dbReference type="NCBI Taxonomy" id="311458"/>
    <lineage>
        <taxon>Archaea</taxon>
        <taxon>Nitrososphaerota</taxon>
        <taxon>Candidatus Caldarchaeales</taxon>
        <taxon>Candidatus Caldarchaeaceae</taxon>
        <taxon>Candidatus Caldarchaeum</taxon>
    </lineage>
</organism>
<dbReference type="Pfam" id="PF00111">
    <property type="entry name" value="Fer2"/>
    <property type="match status" value="1"/>
</dbReference>
<dbReference type="Gene3D" id="3.10.20.30">
    <property type="match status" value="1"/>
</dbReference>
<dbReference type="InterPro" id="IPR036884">
    <property type="entry name" value="2Fe-2S-bd_dom_sf"/>
</dbReference>
<dbReference type="EMBL" id="DRXH01000065">
    <property type="protein sequence ID" value="HHM44041.1"/>
    <property type="molecule type" value="Genomic_DNA"/>
</dbReference>
<dbReference type="FunFam" id="3.10.20.30:FF:000020">
    <property type="entry name" value="Xanthine dehydrogenase iron-sulfur subunit"/>
    <property type="match status" value="1"/>
</dbReference>
<dbReference type="SUPFAM" id="SSF47741">
    <property type="entry name" value="CO dehydrogenase ISP C-domain like"/>
    <property type="match status" value="1"/>
</dbReference>
<keyword evidence="3" id="KW-0560">Oxidoreductase</keyword>
<dbReference type="InterPro" id="IPR012675">
    <property type="entry name" value="Beta-grasp_dom_sf"/>
</dbReference>
<reference evidence="7" key="1">
    <citation type="journal article" date="2020" name="mSystems">
        <title>Genome- and Community-Level Interaction Insights into Carbon Utilization and Element Cycling Functions of Hydrothermarchaeota in Hydrothermal Sediment.</title>
        <authorList>
            <person name="Zhou Z."/>
            <person name="Liu Y."/>
            <person name="Xu W."/>
            <person name="Pan J."/>
            <person name="Luo Z.H."/>
            <person name="Li M."/>
        </authorList>
    </citation>
    <scope>NUCLEOTIDE SEQUENCE [LARGE SCALE GENOMIC DNA]</scope>
    <source>
        <strain evidence="7">SpSt-1074</strain>
    </source>
</reference>
<dbReference type="PROSITE" id="PS51085">
    <property type="entry name" value="2FE2S_FER_2"/>
    <property type="match status" value="1"/>
</dbReference>
<sequence>MTGSRVVREFSFKLNGQPVTVKAPPAYTLLETLRYVLRLTGTKDGCSSGDCGACTVLLDGRAVHSCLTLTAQVQGREVFTVEGADSRVINAFASEGAVQCGYCTPGLVMATEDLLRKNPKPSTDEIRESLRGNLCRCTGYVKIVKAVKAAAGV</sequence>
<dbReference type="GO" id="GO:0051537">
    <property type="term" value="F:2 iron, 2 sulfur cluster binding"/>
    <property type="evidence" value="ECO:0007669"/>
    <property type="project" value="UniProtKB-KW"/>
</dbReference>
<dbReference type="Pfam" id="PF01799">
    <property type="entry name" value="Fer2_2"/>
    <property type="match status" value="1"/>
</dbReference>
<evidence type="ECO:0000256" key="5">
    <source>
        <dbReference type="ARBA" id="ARBA00023014"/>
    </source>
</evidence>
<evidence type="ECO:0000259" key="6">
    <source>
        <dbReference type="PROSITE" id="PS51085"/>
    </source>
</evidence>
<keyword evidence="2" id="KW-0479">Metal-binding</keyword>
<dbReference type="PANTHER" id="PTHR44379">
    <property type="entry name" value="OXIDOREDUCTASE WITH IRON-SULFUR SUBUNIT"/>
    <property type="match status" value="1"/>
</dbReference>
<proteinExistence type="predicted"/>
<evidence type="ECO:0000256" key="2">
    <source>
        <dbReference type="ARBA" id="ARBA00022723"/>
    </source>
</evidence>
<evidence type="ECO:0000256" key="3">
    <source>
        <dbReference type="ARBA" id="ARBA00023002"/>
    </source>
</evidence>
<evidence type="ECO:0000256" key="1">
    <source>
        <dbReference type="ARBA" id="ARBA00022714"/>
    </source>
</evidence>
<dbReference type="GO" id="GO:0046872">
    <property type="term" value="F:metal ion binding"/>
    <property type="evidence" value="ECO:0007669"/>
    <property type="project" value="UniProtKB-KW"/>
</dbReference>
<dbReference type="InterPro" id="IPR051452">
    <property type="entry name" value="Diverse_Oxidoreductases"/>
</dbReference>
<keyword evidence="4" id="KW-0408">Iron</keyword>
<accession>A0A7J3VS61</accession>
<dbReference type="InterPro" id="IPR002888">
    <property type="entry name" value="2Fe-2S-bd"/>
</dbReference>
<dbReference type="Gene3D" id="1.10.150.120">
    <property type="entry name" value="[2Fe-2S]-binding domain"/>
    <property type="match status" value="1"/>
</dbReference>
<protein>
    <submittedName>
        <fullName evidence="7">(2Fe-2S)-binding protein</fullName>
    </submittedName>
</protein>
<keyword evidence="5" id="KW-0411">Iron-sulfur</keyword>
<dbReference type="PANTHER" id="PTHR44379:SF5">
    <property type="entry name" value="OXIDOREDUCTASE WITH IRON-SULFUR SUBUNIT"/>
    <property type="match status" value="1"/>
</dbReference>
<dbReference type="GO" id="GO:0016491">
    <property type="term" value="F:oxidoreductase activity"/>
    <property type="evidence" value="ECO:0007669"/>
    <property type="project" value="UniProtKB-KW"/>
</dbReference>
<evidence type="ECO:0000256" key="4">
    <source>
        <dbReference type="ARBA" id="ARBA00023004"/>
    </source>
</evidence>
<dbReference type="PROSITE" id="PS00197">
    <property type="entry name" value="2FE2S_FER_1"/>
    <property type="match status" value="1"/>
</dbReference>
<dbReference type="SUPFAM" id="SSF54292">
    <property type="entry name" value="2Fe-2S ferredoxin-like"/>
    <property type="match status" value="1"/>
</dbReference>
<gene>
    <name evidence="7" type="ORF">ENM31_01915</name>
</gene>
<dbReference type="AlphaFoldDB" id="A0A7J3VS61"/>
<comment type="caution">
    <text evidence="7">The sequence shown here is derived from an EMBL/GenBank/DDBJ whole genome shotgun (WGS) entry which is preliminary data.</text>
</comment>
<feature type="domain" description="2Fe-2S ferredoxin-type" evidence="6">
    <location>
        <begin position="8"/>
        <end position="84"/>
    </location>
</feature>
<evidence type="ECO:0000313" key="7">
    <source>
        <dbReference type="EMBL" id="HHM44041.1"/>
    </source>
</evidence>
<dbReference type="InterPro" id="IPR036010">
    <property type="entry name" value="2Fe-2S_ferredoxin-like_sf"/>
</dbReference>
<name>A0A7J3VS61_CALS0</name>